<evidence type="ECO:0000313" key="1">
    <source>
        <dbReference type="EMBL" id="GER93833.1"/>
    </source>
</evidence>
<protein>
    <submittedName>
        <fullName evidence="1">Uncharacterized protein</fullName>
    </submittedName>
</protein>
<gene>
    <name evidence="1" type="ORF">A45J_1589</name>
</gene>
<name>A0A5J4L250_9ZZZZ</name>
<proteinExistence type="predicted"/>
<dbReference type="EMBL" id="BLAB01000001">
    <property type="protein sequence ID" value="GER93833.1"/>
    <property type="molecule type" value="Genomic_DNA"/>
</dbReference>
<comment type="caution">
    <text evidence="1">The sequence shown here is derived from an EMBL/GenBank/DDBJ whole genome shotgun (WGS) entry which is preliminary data.</text>
</comment>
<accession>A0A5J4L250</accession>
<sequence>MDFIFSLQPIAFSLIELILDDRHCSKSFKSVGSSIYEGTINVLLNKYHKYPLIGGDGFKIDVVASAKFKAFSQHLSSN</sequence>
<dbReference type="AlphaFoldDB" id="A0A5J4L250"/>
<reference evidence="1" key="1">
    <citation type="submission" date="2019-10" db="EMBL/GenBank/DDBJ databases">
        <title>Metagenomic sequencing of thiosulfate-disproportionating enrichment culture.</title>
        <authorList>
            <person name="Umezawa K."/>
            <person name="Kojima H."/>
            <person name="Fukui M."/>
        </authorList>
    </citation>
    <scope>NUCLEOTIDE SEQUENCE</scope>
    <source>
        <strain evidence="1">45J</strain>
    </source>
</reference>
<organism evidence="1">
    <name type="scientific">hot springs metagenome</name>
    <dbReference type="NCBI Taxonomy" id="433727"/>
    <lineage>
        <taxon>unclassified sequences</taxon>
        <taxon>metagenomes</taxon>
        <taxon>ecological metagenomes</taxon>
    </lineage>
</organism>